<protein>
    <submittedName>
        <fullName evidence="1">Uncharacterized protein</fullName>
    </submittedName>
</protein>
<evidence type="ECO:0000313" key="1">
    <source>
        <dbReference type="EMBL" id="GIY62918.1"/>
    </source>
</evidence>
<dbReference type="AlphaFoldDB" id="A0AAV4UYU4"/>
<sequence length="131" mass="14664">MFSSVDAWWKHSHNLFAREVSNSTANGYLAETIFLHGKPSFLLVIGAHSNILRYFSTRGLGGWLTGALPGQAHVLMVQSWLDAQEWLESMLNKNPACYPAHKISLKSITTVFRKLISLLVSLYPGKLFSKT</sequence>
<dbReference type="EMBL" id="BPLR01013682">
    <property type="protein sequence ID" value="GIY62918.1"/>
    <property type="molecule type" value="Genomic_DNA"/>
</dbReference>
<proteinExistence type="predicted"/>
<gene>
    <name evidence="1" type="ORF">CEXT_117811</name>
</gene>
<evidence type="ECO:0000313" key="2">
    <source>
        <dbReference type="Proteomes" id="UP001054945"/>
    </source>
</evidence>
<organism evidence="1 2">
    <name type="scientific">Caerostris extrusa</name>
    <name type="common">Bark spider</name>
    <name type="synonym">Caerostris bankana</name>
    <dbReference type="NCBI Taxonomy" id="172846"/>
    <lineage>
        <taxon>Eukaryota</taxon>
        <taxon>Metazoa</taxon>
        <taxon>Ecdysozoa</taxon>
        <taxon>Arthropoda</taxon>
        <taxon>Chelicerata</taxon>
        <taxon>Arachnida</taxon>
        <taxon>Araneae</taxon>
        <taxon>Araneomorphae</taxon>
        <taxon>Entelegynae</taxon>
        <taxon>Araneoidea</taxon>
        <taxon>Araneidae</taxon>
        <taxon>Caerostris</taxon>
    </lineage>
</organism>
<name>A0AAV4UYU4_CAEEX</name>
<reference evidence="1 2" key="1">
    <citation type="submission" date="2021-06" db="EMBL/GenBank/DDBJ databases">
        <title>Caerostris extrusa draft genome.</title>
        <authorList>
            <person name="Kono N."/>
            <person name="Arakawa K."/>
        </authorList>
    </citation>
    <scope>NUCLEOTIDE SEQUENCE [LARGE SCALE GENOMIC DNA]</scope>
</reference>
<comment type="caution">
    <text evidence="1">The sequence shown here is derived from an EMBL/GenBank/DDBJ whole genome shotgun (WGS) entry which is preliminary data.</text>
</comment>
<accession>A0AAV4UYU4</accession>
<dbReference type="Proteomes" id="UP001054945">
    <property type="component" value="Unassembled WGS sequence"/>
</dbReference>
<keyword evidence="2" id="KW-1185">Reference proteome</keyword>